<dbReference type="Gene3D" id="3.30.565.10">
    <property type="entry name" value="Histidine kinase-like ATPase, C-terminal domain"/>
    <property type="match status" value="1"/>
</dbReference>
<name>A0A540X519_9BACT</name>
<evidence type="ECO:0000313" key="4">
    <source>
        <dbReference type="EMBL" id="TQF16346.1"/>
    </source>
</evidence>
<proteinExistence type="predicted"/>
<comment type="caution">
    <text evidence="4">The sequence shown here is derived from an EMBL/GenBank/DDBJ whole genome shotgun (WGS) entry which is preliminary data.</text>
</comment>
<dbReference type="InterPro" id="IPR004358">
    <property type="entry name" value="Sig_transdc_His_kin-like_C"/>
</dbReference>
<dbReference type="Proteomes" id="UP000315369">
    <property type="component" value="Unassembled WGS sequence"/>
</dbReference>
<dbReference type="PRINTS" id="PR00344">
    <property type="entry name" value="BCTRLSENSOR"/>
</dbReference>
<evidence type="ECO:0000256" key="1">
    <source>
        <dbReference type="ARBA" id="ARBA00000085"/>
    </source>
</evidence>
<dbReference type="InterPro" id="IPR005467">
    <property type="entry name" value="His_kinase_dom"/>
</dbReference>
<sequence length="345" mass="38000">MSADVKEPQERLRCLEGTLLRQEKLAALGRHAAGLAHEMNNPASAGRRATEQLTLAMDAQEDLSLALERWKLTEEQRVLLLRTCRQSQGRGATRDLDPLTRGDAEDALATWMDERGVVNAWDLSPTLLDAAIGQEKLEALAQALPADALPDALAWLEAMVRTRALLAEVKQSTTRLAELAGAVKSYTHAGKEQLEPVDVHEGLENTLLLLNYKLKHGVEVKREYDRDLPRVQALPGMLNHVWTNLVDNAIDAMGGKGHLTVRTAKDGDFLLVEVVDDGPGVPPELLPRIWEPFFTTKPMGHGTGLGLDITRRVVVDRHHGDVRVESKPGRTSFQVRLPLKTPPPG</sequence>
<dbReference type="RefSeq" id="WP_141641994.1">
    <property type="nucleotide sequence ID" value="NZ_VIFM01000025.1"/>
</dbReference>
<dbReference type="Gene3D" id="1.10.287.130">
    <property type="match status" value="1"/>
</dbReference>
<dbReference type="SUPFAM" id="SSF55874">
    <property type="entry name" value="ATPase domain of HSP90 chaperone/DNA topoisomerase II/histidine kinase"/>
    <property type="match status" value="1"/>
</dbReference>
<reference evidence="4 5" key="1">
    <citation type="submission" date="2019-06" db="EMBL/GenBank/DDBJ databases">
        <authorList>
            <person name="Livingstone P."/>
            <person name="Whitworth D."/>
        </authorList>
    </citation>
    <scope>NUCLEOTIDE SEQUENCE [LARGE SCALE GENOMIC DNA]</scope>
    <source>
        <strain evidence="4 5">AM401</strain>
    </source>
</reference>
<keyword evidence="4" id="KW-0418">Kinase</keyword>
<dbReference type="PANTHER" id="PTHR43065">
    <property type="entry name" value="SENSOR HISTIDINE KINASE"/>
    <property type="match status" value="1"/>
</dbReference>
<dbReference type="InterPro" id="IPR003594">
    <property type="entry name" value="HATPase_dom"/>
</dbReference>
<keyword evidence="4" id="KW-0808">Transferase</keyword>
<dbReference type="EC" id="2.7.13.3" evidence="2"/>
<comment type="catalytic activity">
    <reaction evidence="1">
        <text>ATP + protein L-histidine = ADP + protein N-phospho-L-histidine.</text>
        <dbReference type="EC" id="2.7.13.3"/>
    </reaction>
</comment>
<dbReference type="AlphaFoldDB" id="A0A540X519"/>
<evidence type="ECO:0000259" key="3">
    <source>
        <dbReference type="PROSITE" id="PS50109"/>
    </source>
</evidence>
<protein>
    <recommendedName>
        <fullName evidence="2">histidine kinase</fullName>
        <ecNumber evidence="2">2.7.13.3</ecNumber>
    </recommendedName>
</protein>
<feature type="domain" description="Histidine kinase" evidence="3">
    <location>
        <begin position="169"/>
        <end position="341"/>
    </location>
</feature>
<accession>A0A540X519</accession>
<dbReference type="SMART" id="SM00387">
    <property type="entry name" value="HATPase_c"/>
    <property type="match status" value="1"/>
</dbReference>
<evidence type="ECO:0000313" key="5">
    <source>
        <dbReference type="Proteomes" id="UP000315369"/>
    </source>
</evidence>
<dbReference type="GO" id="GO:0004673">
    <property type="term" value="F:protein histidine kinase activity"/>
    <property type="evidence" value="ECO:0007669"/>
    <property type="project" value="UniProtKB-EC"/>
</dbReference>
<dbReference type="OrthoDB" id="224978at2"/>
<dbReference type="InterPro" id="IPR036890">
    <property type="entry name" value="HATPase_C_sf"/>
</dbReference>
<dbReference type="EMBL" id="VIFM01000025">
    <property type="protein sequence ID" value="TQF16346.1"/>
    <property type="molecule type" value="Genomic_DNA"/>
</dbReference>
<dbReference type="PROSITE" id="PS50109">
    <property type="entry name" value="HIS_KIN"/>
    <property type="match status" value="1"/>
</dbReference>
<dbReference type="PANTHER" id="PTHR43065:SF48">
    <property type="entry name" value="HISTIDINE KINASE"/>
    <property type="match status" value="1"/>
</dbReference>
<organism evidence="4 5">
    <name type="scientific">Myxococcus llanfairpwllgwyngyllgogerychwyrndrobwllllantysiliogogogochensis</name>
    <dbReference type="NCBI Taxonomy" id="2590453"/>
    <lineage>
        <taxon>Bacteria</taxon>
        <taxon>Pseudomonadati</taxon>
        <taxon>Myxococcota</taxon>
        <taxon>Myxococcia</taxon>
        <taxon>Myxococcales</taxon>
        <taxon>Cystobacterineae</taxon>
        <taxon>Myxococcaceae</taxon>
        <taxon>Myxococcus</taxon>
    </lineage>
</organism>
<evidence type="ECO:0000256" key="2">
    <source>
        <dbReference type="ARBA" id="ARBA00012438"/>
    </source>
</evidence>
<dbReference type="Pfam" id="PF02518">
    <property type="entry name" value="HATPase_c"/>
    <property type="match status" value="1"/>
</dbReference>
<gene>
    <name evidence="4" type="ORF">FJV41_08860</name>
</gene>
<keyword evidence="5" id="KW-1185">Reference proteome</keyword>